<organism evidence="2 3">
    <name type="scientific">Robbsia betulipollinis</name>
    <dbReference type="NCBI Taxonomy" id="2981849"/>
    <lineage>
        <taxon>Bacteria</taxon>
        <taxon>Pseudomonadati</taxon>
        <taxon>Pseudomonadota</taxon>
        <taxon>Betaproteobacteria</taxon>
        <taxon>Burkholderiales</taxon>
        <taxon>Burkholderiaceae</taxon>
        <taxon>Robbsia</taxon>
    </lineage>
</organism>
<protein>
    <submittedName>
        <fullName evidence="2">CinA family protein</fullName>
    </submittedName>
</protein>
<dbReference type="InterPro" id="IPR036653">
    <property type="entry name" value="CinA-like_C"/>
</dbReference>
<keyword evidence="3" id="KW-1185">Reference proteome</keyword>
<accession>A0ABT3ZRQ3</accession>
<dbReference type="Proteomes" id="UP001082899">
    <property type="component" value="Unassembled WGS sequence"/>
</dbReference>
<dbReference type="Pfam" id="PF02464">
    <property type="entry name" value="CinA"/>
    <property type="match status" value="1"/>
</dbReference>
<dbReference type="Gene3D" id="3.90.950.20">
    <property type="entry name" value="CinA-like"/>
    <property type="match status" value="1"/>
</dbReference>
<name>A0ABT3ZRQ3_9BURK</name>
<dbReference type="SUPFAM" id="SSF142433">
    <property type="entry name" value="CinA-like"/>
    <property type="match status" value="1"/>
</dbReference>
<dbReference type="InterPro" id="IPR008136">
    <property type="entry name" value="CinA_C"/>
</dbReference>
<comment type="caution">
    <text evidence="2">The sequence shown here is derived from an EMBL/GenBank/DDBJ whole genome shotgun (WGS) entry which is preliminary data.</text>
</comment>
<dbReference type="NCBIfam" id="TIGR00199">
    <property type="entry name" value="PncC_domain"/>
    <property type="match status" value="1"/>
</dbReference>
<evidence type="ECO:0000313" key="2">
    <source>
        <dbReference type="EMBL" id="MCY0388890.1"/>
    </source>
</evidence>
<evidence type="ECO:0000259" key="1">
    <source>
        <dbReference type="Pfam" id="PF02464"/>
    </source>
</evidence>
<dbReference type="EMBL" id="JAPMXC010000006">
    <property type="protein sequence ID" value="MCY0388890.1"/>
    <property type="molecule type" value="Genomic_DNA"/>
</dbReference>
<evidence type="ECO:0000313" key="3">
    <source>
        <dbReference type="Proteomes" id="UP001082899"/>
    </source>
</evidence>
<sequence length="195" mass="19715">MGSVILPASHHLQPLAVELGETLSAAGLLLVSAESCTGGMIAAAITDIPGSSAWFERGYVTYSNEAKSTAIGVPGPLIARHGAVSEPVAKAMAEGALAASFAQIAVAVTGIAGPGGGTPAKPVGTVCFGWARHPSGAVPGHAPDRAGNGDGVARDAMVALTETRHFDGDRASIREQATLHALRGLLRWLAADRTH</sequence>
<reference evidence="2" key="1">
    <citation type="submission" date="2022-11" db="EMBL/GenBank/DDBJ databases">
        <title>Robbsia betulipollinis sp. nov., isolated from pollen of birch (Betula pendula).</title>
        <authorList>
            <person name="Shi H."/>
            <person name="Ambika Manirajan B."/>
            <person name="Ratering S."/>
            <person name="Geissler-Plaum R."/>
            <person name="Schnell S."/>
        </authorList>
    </citation>
    <scope>NUCLEOTIDE SEQUENCE</scope>
    <source>
        <strain evidence="2">Bb-Pol-6</strain>
    </source>
</reference>
<feature type="domain" description="CinA C-terminal" evidence="1">
    <location>
        <begin position="14"/>
        <end position="133"/>
    </location>
</feature>
<proteinExistence type="predicted"/>
<gene>
    <name evidence="2" type="ORF">OVY01_17080</name>
</gene>